<evidence type="ECO:0000256" key="10">
    <source>
        <dbReference type="RuleBase" id="RU003357"/>
    </source>
</evidence>
<dbReference type="InterPro" id="IPR008969">
    <property type="entry name" value="CarboxyPept-like_regulatory"/>
</dbReference>
<dbReference type="Proteomes" id="UP000279089">
    <property type="component" value="Unassembled WGS sequence"/>
</dbReference>
<protein>
    <submittedName>
        <fullName evidence="13">TonB-dependent receptor</fullName>
    </submittedName>
</protein>
<dbReference type="InterPro" id="IPR012910">
    <property type="entry name" value="Plug_dom"/>
</dbReference>
<dbReference type="PANTHER" id="PTHR30069">
    <property type="entry name" value="TONB-DEPENDENT OUTER MEMBRANE RECEPTOR"/>
    <property type="match status" value="1"/>
</dbReference>
<evidence type="ECO:0000313" key="13">
    <source>
        <dbReference type="EMBL" id="RPD39656.1"/>
    </source>
</evidence>
<dbReference type="GO" id="GO:0044718">
    <property type="term" value="P:siderophore transmembrane transport"/>
    <property type="evidence" value="ECO:0007669"/>
    <property type="project" value="TreeGrafter"/>
</dbReference>
<keyword evidence="4" id="KW-0812">Transmembrane</keyword>
<evidence type="ECO:0000256" key="8">
    <source>
        <dbReference type="ARBA" id="ARBA00023170"/>
    </source>
</evidence>
<evidence type="ECO:0000256" key="2">
    <source>
        <dbReference type="ARBA" id="ARBA00022448"/>
    </source>
</evidence>
<keyword evidence="14" id="KW-1185">Reference proteome</keyword>
<evidence type="ECO:0000313" key="14">
    <source>
        <dbReference type="Proteomes" id="UP000279089"/>
    </source>
</evidence>
<feature type="domain" description="TonB-dependent receptor-like beta-barrel" evidence="11">
    <location>
        <begin position="355"/>
        <end position="732"/>
    </location>
</feature>
<comment type="caution">
    <text evidence="13">The sequence shown here is derived from an EMBL/GenBank/DDBJ whole genome shotgun (WGS) entry which is preliminary data.</text>
</comment>
<evidence type="ECO:0000256" key="9">
    <source>
        <dbReference type="ARBA" id="ARBA00023237"/>
    </source>
</evidence>
<gene>
    <name evidence="13" type="ORF">EG028_18595</name>
</gene>
<dbReference type="EMBL" id="RMBX01000010">
    <property type="protein sequence ID" value="RPD39656.1"/>
    <property type="molecule type" value="Genomic_DNA"/>
</dbReference>
<dbReference type="GO" id="GO:0015344">
    <property type="term" value="F:siderophore uptake transmembrane transporter activity"/>
    <property type="evidence" value="ECO:0007669"/>
    <property type="project" value="TreeGrafter"/>
</dbReference>
<dbReference type="OrthoDB" id="1151166at2"/>
<keyword evidence="6 10" id="KW-0798">TonB box</keyword>
<reference evidence="14" key="1">
    <citation type="submission" date="2018-11" db="EMBL/GenBank/DDBJ databases">
        <title>Chitinophaga lutea sp.nov., isolate from arsenic contaminated soil.</title>
        <authorList>
            <person name="Zong Y."/>
        </authorList>
    </citation>
    <scope>NUCLEOTIDE SEQUENCE [LARGE SCALE GENOMIC DNA]</scope>
    <source>
        <strain evidence="14">YLT18</strain>
    </source>
</reference>
<name>A0A3N4MCL7_9BACT</name>
<keyword evidence="7 10" id="KW-0472">Membrane</keyword>
<dbReference type="Pfam" id="PF07715">
    <property type="entry name" value="Plug"/>
    <property type="match status" value="1"/>
</dbReference>
<dbReference type="InterPro" id="IPR037066">
    <property type="entry name" value="Plug_dom_sf"/>
</dbReference>
<comment type="similarity">
    <text evidence="10">Belongs to the TonB-dependent receptor family.</text>
</comment>
<dbReference type="Gene3D" id="2.170.130.10">
    <property type="entry name" value="TonB-dependent receptor, plug domain"/>
    <property type="match status" value="1"/>
</dbReference>
<dbReference type="GO" id="GO:0009279">
    <property type="term" value="C:cell outer membrane"/>
    <property type="evidence" value="ECO:0007669"/>
    <property type="project" value="UniProtKB-SubCell"/>
</dbReference>
<keyword evidence="5" id="KW-0732">Signal</keyword>
<organism evidence="13 14">
    <name type="scientific">Chitinophaga barathri</name>
    <dbReference type="NCBI Taxonomy" id="1647451"/>
    <lineage>
        <taxon>Bacteria</taxon>
        <taxon>Pseudomonadati</taxon>
        <taxon>Bacteroidota</taxon>
        <taxon>Chitinophagia</taxon>
        <taxon>Chitinophagales</taxon>
        <taxon>Chitinophagaceae</taxon>
        <taxon>Chitinophaga</taxon>
    </lineage>
</organism>
<evidence type="ECO:0000256" key="3">
    <source>
        <dbReference type="ARBA" id="ARBA00022452"/>
    </source>
</evidence>
<dbReference type="AlphaFoldDB" id="A0A3N4MCL7"/>
<evidence type="ECO:0000256" key="1">
    <source>
        <dbReference type="ARBA" id="ARBA00004571"/>
    </source>
</evidence>
<dbReference type="PANTHER" id="PTHR30069:SF29">
    <property type="entry name" value="HEMOGLOBIN AND HEMOGLOBIN-HAPTOGLOBIN-BINDING PROTEIN 1-RELATED"/>
    <property type="match status" value="1"/>
</dbReference>
<sequence length="904" mass="100787">MIVCAFFTANAQTNTSGIRLTVTDRETGKPLPYVSISVKEWDIQRVTNEAGLAFIAYNPEKPDSIHISLYYIGKRPYRLTILPQPGKITEQLVQMQPLSLTIDQVEVNATRGRNTLSNSSVVIERSAIESIQAYSLADVLQLLPGQTIRNPDLQNQQALNLRSVADGNSAQRNNAFGIGFYVDDVPISMNGNMQTQNIGNNSGLIRSFTPPSTGQAETYSVNSSAGNGFDLRQMAVGNIEKIEVISGVAPARYGDITDGAVLIERVAGVSPLNVSTRFQSGNTNVSASKGFKLGGRGGMVNTSIDYINSVTDPRDRLKSYNRLNAGVLWTRFLDKNEIWKNTVAVDVFTTLDGGKADPKSVNQQYVRIRNQGFRSSMRGNIAIDKKFARNISYTLGFAYSVQEDYSESNYNSGVKPVTDNLQTGEKQGQFTPANYKVVESISGKPMSVFARLESNFQLYTANVEHQVSYGANFSYDDNFGDGRQYNPLRPRTVPSTYAGERPESFRDEKSLAQLGLYAQDNFNIRIGGGTLRNSIGVRADRQGKYWNFSPRLSTNYDLNRVWRVNAAFGLATKAPSMAYLYPGRSYWDVVLINHYVNDPARNLNLTYTLVENPVNTHLKSSRSLTAEGGISFRENFLNGSLTVFYKQTNDGFTSNNELAPLVLPNYVLISSPAGQQPVYEAQGTNKYPLTHYVLANDMHNTSKGFEVFLSTKKINAIQTSFDFATSFIHSRSYNGGTTVAPPDNIDFTQEAIIGRYRTGWQEAKEMISTLSTTHHIAPLGLLLNLRIQAFWLMESETERLAGYAIGYFDQQYNYHEIPEKDIFDPRYAHLDRTATGGSKTKVPMVYTNYHMRLAKEIKKKYRFSFYANNFLNHRPSYPNPATSGQSVIELNQAPAFGGEIVLKF</sequence>
<keyword evidence="8 13" id="KW-0675">Receptor</keyword>
<dbReference type="SUPFAM" id="SSF49464">
    <property type="entry name" value="Carboxypeptidase regulatory domain-like"/>
    <property type="match status" value="1"/>
</dbReference>
<dbReference type="Pfam" id="PF00593">
    <property type="entry name" value="TonB_dep_Rec_b-barrel"/>
    <property type="match status" value="1"/>
</dbReference>
<dbReference type="InterPro" id="IPR000531">
    <property type="entry name" value="Beta-barrel_TonB"/>
</dbReference>
<feature type="domain" description="TonB-dependent receptor plug" evidence="12">
    <location>
        <begin position="117"/>
        <end position="255"/>
    </location>
</feature>
<comment type="subcellular location">
    <subcellularLocation>
        <location evidence="1">Cell outer membrane</location>
        <topology evidence="1">Multi-pass membrane protein</topology>
    </subcellularLocation>
</comment>
<evidence type="ECO:0000259" key="12">
    <source>
        <dbReference type="Pfam" id="PF07715"/>
    </source>
</evidence>
<keyword evidence="2" id="KW-0813">Transport</keyword>
<evidence type="ECO:0000256" key="5">
    <source>
        <dbReference type="ARBA" id="ARBA00022729"/>
    </source>
</evidence>
<keyword evidence="9" id="KW-0998">Cell outer membrane</keyword>
<evidence type="ECO:0000256" key="6">
    <source>
        <dbReference type="ARBA" id="ARBA00023077"/>
    </source>
</evidence>
<evidence type="ECO:0000256" key="7">
    <source>
        <dbReference type="ARBA" id="ARBA00023136"/>
    </source>
</evidence>
<evidence type="ECO:0000259" key="11">
    <source>
        <dbReference type="Pfam" id="PF00593"/>
    </source>
</evidence>
<proteinExistence type="inferred from homology"/>
<dbReference type="SUPFAM" id="SSF56935">
    <property type="entry name" value="Porins"/>
    <property type="match status" value="1"/>
</dbReference>
<keyword evidence="3" id="KW-1134">Transmembrane beta strand</keyword>
<dbReference type="InterPro" id="IPR036942">
    <property type="entry name" value="Beta-barrel_TonB_sf"/>
</dbReference>
<evidence type="ECO:0000256" key="4">
    <source>
        <dbReference type="ARBA" id="ARBA00022692"/>
    </source>
</evidence>
<accession>A0A3N4MCL7</accession>
<dbReference type="InterPro" id="IPR039426">
    <property type="entry name" value="TonB-dep_rcpt-like"/>
</dbReference>
<dbReference type="Gene3D" id="2.40.170.20">
    <property type="entry name" value="TonB-dependent receptor, beta-barrel domain"/>
    <property type="match status" value="1"/>
</dbReference>